<proteinExistence type="predicted"/>
<dbReference type="AlphaFoldDB" id="A0A1C4YM85"/>
<evidence type="ECO:0000313" key="2">
    <source>
        <dbReference type="Proteomes" id="UP000199375"/>
    </source>
</evidence>
<gene>
    <name evidence="1" type="ORF">GA0070558_15612</name>
</gene>
<name>A0A1C4YM85_9ACTN</name>
<organism evidence="1 2">
    <name type="scientific">Micromonospora haikouensis</name>
    <dbReference type="NCBI Taxonomy" id="686309"/>
    <lineage>
        <taxon>Bacteria</taxon>
        <taxon>Bacillati</taxon>
        <taxon>Actinomycetota</taxon>
        <taxon>Actinomycetes</taxon>
        <taxon>Micromonosporales</taxon>
        <taxon>Micromonosporaceae</taxon>
        <taxon>Micromonospora</taxon>
    </lineage>
</organism>
<reference evidence="1 2" key="1">
    <citation type="submission" date="2016-06" db="EMBL/GenBank/DDBJ databases">
        <authorList>
            <person name="Kjaerup R.B."/>
            <person name="Dalgaard T.S."/>
            <person name="Juul-Madsen H.R."/>
        </authorList>
    </citation>
    <scope>NUCLEOTIDE SEQUENCE [LARGE SCALE GENOMIC DNA]</scope>
    <source>
        <strain evidence="1 2">DSM 45626</strain>
    </source>
</reference>
<protein>
    <submittedName>
        <fullName evidence="1">Uncharacterized protein</fullName>
    </submittedName>
</protein>
<accession>A0A1C4YM85</accession>
<dbReference type="Proteomes" id="UP000199375">
    <property type="component" value="Unassembled WGS sequence"/>
</dbReference>
<dbReference type="RefSeq" id="WP_091286846.1">
    <property type="nucleotide sequence ID" value="NZ_FMCW01000056.1"/>
</dbReference>
<dbReference type="EMBL" id="FMCW01000056">
    <property type="protein sequence ID" value="SCF21873.1"/>
    <property type="molecule type" value="Genomic_DNA"/>
</dbReference>
<sequence>MDDAAAFHDQLLDWVYDKANGTSTENVPIMEFAESVGLDLDGAYTLLWYCRDKGLLSDKGSGMGIPCGILTAFGIAYVREQRRRRADPALRARACRSGLLNWFYRQRIAQVHMPITGDFGKDDGSVWEGVRFTDVEIQEAAEYLSAKGLIKGIEVDQLRGPVRAEVTTDGIDCAIDWEGNVADYLRDQKGYGPTINHGPVFHGASQGGQFAWGNRDVMQQQNIADQVSPEFQPLVEAVVAILQQLPGYGLTPQDQQDIEAAANEVLAEVQQEQPEPGKLRRGVAMLKGFLFPIAKEAATEEARQLAQHGLDQVTAAIGSVL</sequence>
<evidence type="ECO:0000313" key="1">
    <source>
        <dbReference type="EMBL" id="SCF21873.1"/>
    </source>
</evidence>